<comment type="caution">
    <text evidence="1">The sequence shown here is derived from an EMBL/GenBank/DDBJ whole genome shotgun (WGS) entry which is preliminary data.</text>
</comment>
<accession>A0ABQ4G8V7</accession>
<organism evidence="1 2">
    <name type="scientific">Microbispora corallina</name>
    <dbReference type="NCBI Taxonomy" id="83302"/>
    <lineage>
        <taxon>Bacteria</taxon>
        <taxon>Bacillati</taxon>
        <taxon>Actinomycetota</taxon>
        <taxon>Actinomycetes</taxon>
        <taxon>Streptosporangiales</taxon>
        <taxon>Streptosporangiaceae</taxon>
        <taxon>Microbispora</taxon>
    </lineage>
</organism>
<proteinExistence type="predicted"/>
<dbReference type="SUPFAM" id="SSF47413">
    <property type="entry name" value="lambda repressor-like DNA-binding domains"/>
    <property type="match status" value="1"/>
</dbReference>
<name>A0ABQ4G8V7_9ACTN</name>
<dbReference type="Gene3D" id="1.10.260.40">
    <property type="entry name" value="lambda repressor-like DNA-binding domains"/>
    <property type="match status" value="1"/>
</dbReference>
<dbReference type="RefSeq" id="WP_239104063.1">
    <property type="nucleotide sequence ID" value="NZ_BAAAGP010000023.1"/>
</dbReference>
<dbReference type="EMBL" id="BOOC01000040">
    <property type="protein sequence ID" value="GIH43502.1"/>
    <property type="molecule type" value="Genomic_DNA"/>
</dbReference>
<reference evidence="1 2" key="1">
    <citation type="submission" date="2021-01" db="EMBL/GenBank/DDBJ databases">
        <title>Whole genome shotgun sequence of Microbispora corallina NBRC 16416.</title>
        <authorList>
            <person name="Komaki H."/>
            <person name="Tamura T."/>
        </authorList>
    </citation>
    <scope>NUCLEOTIDE SEQUENCE [LARGE SCALE GENOMIC DNA]</scope>
    <source>
        <strain evidence="1 2">NBRC 16416</strain>
    </source>
</reference>
<dbReference type="Proteomes" id="UP000603904">
    <property type="component" value="Unassembled WGS sequence"/>
</dbReference>
<protein>
    <recommendedName>
        <fullName evidence="3">HTH cro/C1-type domain-containing protein</fullName>
    </recommendedName>
</protein>
<dbReference type="CDD" id="cd00093">
    <property type="entry name" value="HTH_XRE"/>
    <property type="match status" value="1"/>
</dbReference>
<gene>
    <name evidence="1" type="ORF">Mco01_65020</name>
</gene>
<evidence type="ECO:0008006" key="3">
    <source>
        <dbReference type="Google" id="ProtNLM"/>
    </source>
</evidence>
<sequence length="58" mass="6470">MSETLRQALATARLQAVDVAAALGVDPKTVDRWLKGRTPYPRHRWAIADLLKLDEGDL</sequence>
<dbReference type="InterPro" id="IPR001387">
    <property type="entry name" value="Cro/C1-type_HTH"/>
</dbReference>
<dbReference type="InterPro" id="IPR010982">
    <property type="entry name" value="Lambda_DNA-bd_dom_sf"/>
</dbReference>
<evidence type="ECO:0000313" key="2">
    <source>
        <dbReference type="Proteomes" id="UP000603904"/>
    </source>
</evidence>
<evidence type="ECO:0000313" key="1">
    <source>
        <dbReference type="EMBL" id="GIH43502.1"/>
    </source>
</evidence>
<keyword evidence="2" id="KW-1185">Reference proteome</keyword>